<proteinExistence type="inferred from homology"/>
<dbReference type="KEGG" id="dalk:DSCA_29570"/>
<keyword evidence="7" id="KW-1185">Reference proteome</keyword>
<keyword evidence="2 5" id="KW-0489">Methyltransferase</keyword>
<dbReference type="GO" id="GO:0032259">
    <property type="term" value="P:methylation"/>
    <property type="evidence" value="ECO:0007669"/>
    <property type="project" value="UniProtKB-KW"/>
</dbReference>
<dbReference type="GO" id="GO:0008425">
    <property type="term" value="F:2-methoxy-6-polyprenyl-1,4-benzoquinol methyltransferase activity"/>
    <property type="evidence" value="ECO:0007669"/>
    <property type="project" value="TreeGrafter"/>
</dbReference>
<dbReference type="PROSITE" id="PS51608">
    <property type="entry name" value="SAM_MT_UBIE"/>
    <property type="match status" value="1"/>
</dbReference>
<dbReference type="EC" id="2.1.1.163" evidence="5"/>
<feature type="binding site" evidence="5">
    <location>
        <begin position="143"/>
        <end position="144"/>
    </location>
    <ligand>
        <name>S-adenosyl-L-methionine</name>
        <dbReference type="ChEBI" id="CHEBI:59789"/>
    </ligand>
</feature>
<dbReference type="Pfam" id="PF01209">
    <property type="entry name" value="Ubie_methyltran"/>
    <property type="match status" value="1"/>
</dbReference>
<organism evidence="6 7">
    <name type="scientific">Desulfosarcina alkanivorans</name>
    <dbReference type="NCBI Taxonomy" id="571177"/>
    <lineage>
        <taxon>Bacteria</taxon>
        <taxon>Pseudomonadati</taxon>
        <taxon>Thermodesulfobacteriota</taxon>
        <taxon>Desulfobacteria</taxon>
        <taxon>Desulfobacterales</taxon>
        <taxon>Desulfosarcinaceae</taxon>
        <taxon>Desulfosarcina</taxon>
    </lineage>
</organism>
<evidence type="ECO:0000313" key="6">
    <source>
        <dbReference type="EMBL" id="BBO69027.1"/>
    </source>
</evidence>
<dbReference type="AlphaFoldDB" id="A0A5K7YWH0"/>
<dbReference type="UniPathway" id="UPA00232"/>
<dbReference type="OrthoDB" id="9808140at2"/>
<sequence length="272" mass="30547">MALWNNPRWFDNKKRQEQLDDHIRATGKARFGLREFEEDQKADAVRVHFDRVAPKYDFMNSLLSFGIQHAWKRAAVRMLGVGPGDRVLDVCGGTGDLAILAARRTGPAGQVTIYDINYAMIRAGRHKIDPFPSRSHISYVQGDAERISFPDNTFDCAMVGFGIRNLTHLRQGFSEMVRTLKPGGRFLCLEFSQPTNPLFRSLYDFYSFNIMPALGQLLAGSAESYACLPETIRMFPLPDELAAMLADVGLRNVRWKAMTNGISVAHVGTKSE</sequence>
<feature type="binding site" evidence="5">
    <location>
        <position position="115"/>
    </location>
    <ligand>
        <name>S-adenosyl-L-methionine</name>
        <dbReference type="ChEBI" id="CHEBI:59789"/>
    </ligand>
</feature>
<dbReference type="UniPathway" id="UPA00079">
    <property type="reaction ID" value="UER00169"/>
</dbReference>
<comment type="caution">
    <text evidence="5">Lacks conserved residue(s) required for the propagation of feature annotation.</text>
</comment>
<comment type="catalytic activity">
    <reaction evidence="5">
        <text>a 2-demethylmenaquinol + S-adenosyl-L-methionine = a menaquinol + S-adenosyl-L-homocysteine + H(+)</text>
        <dbReference type="Rhea" id="RHEA:42640"/>
        <dbReference type="Rhea" id="RHEA-COMP:9539"/>
        <dbReference type="Rhea" id="RHEA-COMP:9563"/>
        <dbReference type="ChEBI" id="CHEBI:15378"/>
        <dbReference type="ChEBI" id="CHEBI:18151"/>
        <dbReference type="ChEBI" id="CHEBI:55437"/>
        <dbReference type="ChEBI" id="CHEBI:57856"/>
        <dbReference type="ChEBI" id="CHEBI:59789"/>
        <dbReference type="EC" id="2.1.1.163"/>
    </reaction>
</comment>
<dbReference type="RefSeq" id="WP_155317111.1">
    <property type="nucleotide sequence ID" value="NZ_AP021874.1"/>
</dbReference>
<dbReference type="CDD" id="cd02440">
    <property type="entry name" value="AdoMet_MTases"/>
    <property type="match status" value="1"/>
</dbReference>
<evidence type="ECO:0000256" key="1">
    <source>
        <dbReference type="ARBA" id="ARBA00022428"/>
    </source>
</evidence>
<dbReference type="PROSITE" id="PS01183">
    <property type="entry name" value="UBIE_1"/>
    <property type="match status" value="1"/>
</dbReference>
<dbReference type="InterPro" id="IPR023576">
    <property type="entry name" value="UbiE/COQ5_MeTrFase_CS"/>
</dbReference>
<evidence type="ECO:0000256" key="3">
    <source>
        <dbReference type="ARBA" id="ARBA00022679"/>
    </source>
</evidence>
<dbReference type="InterPro" id="IPR029063">
    <property type="entry name" value="SAM-dependent_MTases_sf"/>
</dbReference>
<keyword evidence="1 5" id="KW-0474">Menaquinone biosynthesis</keyword>
<comment type="similarity">
    <text evidence="5">Belongs to the class I-like SAM-binding methyltransferase superfamily. MenG/UbiE family.</text>
</comment>
<gene>
    <name evidence="6" type="primary">ubiE_1</name>
    <name evidence="5" type="synonym">menG</name>
    <name evidence="6" type="ORF">DSCA_29570</name>
</gene>
<dbReference type="EMBL" id="AP021874">
    <property type="protein sequence ID" value="BBO69027.1"/>
    <property type="molecule type" value="Genomic_DNA"/>
</dbReference>
<protein>
    <recommendedName>
        <fullName evidence="5">Demethylmenaquinone methyltransferase</fullName>
        <ecNumber evidence="5">2.1.1.163</ecNumber>
    </recommendedName>
</protein>
<name>A0A5K7YWH0_9BACT</name>
<dbReference type="GO" id="GO:0009234">
    <property type="term" value="P:menaquinone biosynthetic process"/>
    <property type="evidence" value="ECO:0007669"/>
    <property type="project" value="UniProtKB-UniRule"/>
</dbReference>
<dbReference type="HAMAP" id="MF_01813">
    <property type="entry name" value="MenG_UbiE_methyltr"/>
    <property type="match status" value="1"/>
</dbReference>
<evidence type="ECO:0000256" key="4">
    <source>
        <dbReference type="ARBA" id="ARBA00022691"/>
    </source>
</evidence>
<dbReference type="SUPFAM" id="SSF53335">
    <property type="entry name" value="S-adenosyl-L-methionine-dependent methyltransferases"/>
    <property type="match status" value="1"/>
</dbReference>
<keyword evidence="3 5" id="KW-0808">Transferase</keyword>
<comment type="pathway">
    <text evidence="5">Quinol/quinone metabolism; menaquinone biosynthesis; menaquinol from 1,4-dihydroxy-2-naphthoate: step 2/2.</text>
</comment>
<evidence type="ECO:0000313" key="7">
    <source>
        <dbReference type="Proteomes" id="UP000427906"/>
    </source>
</evidence>
<evidence type="ECO:0000256" key="2">
    <source>
        <dbReference type="ARBA" id="ARBA00022603"/>
    </source>
</evidence>
<accession>A0A5K7YWH0</accession>
<dbReference type="NCBIfam" id="NF001244">
    <property type="entry name" value="PRK00216.1-5"/>
    <property type="match status" value="1"/>
</dbReference>
<dbReference type="NCBIfam" id="TIGR01934">
    <property type="entry name" value="MenG_MenH_UbiE"/>
    <property type="match status" value="1"/>
</dbReference>
<reference evidence="6 7" key="1">
    <citation type="submission" date="2019-11" db="EMBL/GenBank/DDBJ databases">
        <title>Comparative genomics of hydrocarbon-degrading Desulfosarcina strains.</title>
        <authorList>
            <person name="Watanabe M."/>
            <person name="Kojima H."/>
            <person name="Fukui M."/>
        </authorList>
    </citation>
    <scope>NUCLEOTIDE SEQUENCE [LARGE SCALE GENOMIC DNA]</scope>
    <source>
        <strain evidence="6 7">PL12</strain>
    </source>
</reference>
<keyword evidence="4 5" id="KW-0949">S-adenosyl-L-methionine</keyword>
<dbReference type="Gene3D" id="3.40.50.150">
    <property type="entry name" value="Vaccinia Virus protein VP39"/>
    <property type="match status" value="1"/>
</dbReference>
<keyword evidence="6" id="KW-0830">Ubiquinone</keyword>
<evidence type="ECO:0000256" key="5">
    <source>
        <dbReference type="HAMAP-Rule" id="MF_01813"/>
    </source>
</evidence>
<dbReference type="PANTHER" id="PTHR43591">
    <property type="entry name" value="METHYLTRANSFERASE"/>
    <property type="match status" value="1"/>
</dbReference>
<comment type="function">
    <text evidence="5">Methyltransferase required for the conversion of demethylmenaquinol (DMKH2) to menaquinol (MKH2).</text>
</comment>
<feature type="binding site" evidence="5">
    <location>
        <position position="94"/>
    </location>
    <ligand>
        <name>S-adenosyl-L-methionine</name>
        <dbReference type="ChEBI" id="CHEBI:59789"/>
    </ligand>
</feature>
<dbReference type="PANTHER" id="PTHR43591:SF24">
    <property type="entry name" value="2-METHOXY-6-POLYPRENYL-1,4-BENZOQUINOL METHYLASE, MITOCHONDRIAL"/>
    <property type="match status" value="1"/>
</dbReference>
<dbReference type="InterPro" id="IPR004033">
    <property type="entry name" value="UbiE/COQ5_MeTrFase"/>
</dbReference>
<dbReference type="GO" id="GO:0043770">
    <property type="term" value="F:demethylmenaquinone methyltransferase activity"/>
    <property type="evidence" value="ECO:0007669"/>
    <property type="project" value="UniProtKB-UniRule"/>
</dbReference>
<dbReference type="Proteomes" id="UP000427906">
    <property type="component" value="Chromosome"/>
</dbReference>